<name>X6LXL1_RETFI</name>
<sequence>MSSLKKEVEEEAIKKLLLGECYNKNWVSFLHEQDSLKEFECLVCKQITNNAMKLACKEHKNDNEVMLVGEECLNRYLEENDNQCPIDDHDSCKYKKGISIRKN</sequence>
<comment type="caution">
    <text evidence="1">The sequence shown here is derived from an EMBL/GenBank/DDBJ whole genome shotgun (WGS) entry which is preliminary data.</text>
</comment>
<proteinExistence type="predicted"/>
<dbReference type="Gene3D" id="3.30.40.10">
    <property type="entry name" value="Zinc/RING finger domain, C3HC4 (zinc finger)"/>
    <property type="match status" value="1"/>
</dbReference>
<feature type="non-terminal residue" evidence="1">
    <location>
        <position position="103"/>
    </location>
</feature>
<protein>
    <submittedName>
        <fullName evidence="1">Uncharacterized protein</fullName>
    </submittedName>
</protein>
<organism evidence="1 2">
    <name type="scientific">Reticulomyxa filosa</name>
    <dbReference type="NCBI Taxonomy" id="46433"/>
    <lineage>
        <taxon>Eukaryota</taxon>
        <taxon>Sar</taxon>
        <taxon>Rhizaria</taxon>
        <taxon>Retaria</taxon>
        <taxon>Foraminifera</taxon>
        <taxon>Monothalamids</taxon>
        <taxon>Reticulomyxidae</taxon>
        <taxon>Reticulomyxa</taxon>
    </lineage>
</organism>
<evidence type="ECO:0000313" key="1">
    <source>
        <dbReference type="EMBL" id="ETO06354.1"/>
    </source>
</evidence>
<reference evidence="1 2" key="1">
    <citation type="journal article" date="2013" name="Curr. Biol.">
        <title>The Genome of the Foraminiferan Reticulomyxa filosa.</title>
        <authorList>
            <person name="Glockner G."/>
            <person name="Hulsmann N."/>
            <person name="Schleicher M."/>
            <person name="Noegel A.A."/>
            <person name="Eichinger L."/>
            <person name="Gallinger C."/>
            <person name="Pawlowski J."/>
            <person name="Sierra R."/>
            <person name="Euteneuer U."/>
            <person name="Pillet L."/>
            <person name="Moustafa A."/>
            <person name="Platzer M."/>
            <person name="Groth M."/>
            <person name="Szafranski K."/>
            <person name="Schliwa M."/>
        </authorList>
    </citation>
    <scope>NUCLEOTIDE SEQUENCE [LARGE SCALE GENOMIC DNA]</scope>
</reference>
<keyword evidence="2" id="KW-1185">Reference proteome</keyword>
<dbReference type="AlphaFoldDB" id="X6LXL1"/>
<dbReference type="EMBL" id="ASPP01027210">
    <property type="protein sequence ID" value="ETO06354.1"/>
    <property type="molecule type" value="Genomic_DNA"/>
</dbReference>
<dbReference type="Proteomes" id="UP000023152">
    <property type="component" value="Unassembled WGS sequence"/>
</dbReference>
<dbReference type="InterPro" id="IPR013083">
    <property type="entry name" value="Znf_RING/FYVE/PHD"/>
</dbReference>
<gene>
    <name evidence="1" type="ORF">RFI_31043</name>
</gene>
<evidence type="ECO:0000313" key="2">
    <source>
        <dbReference type="Proteomes" id="UP000023152"/>
    </source>
</evidence>
<accession>X6LXL1</accession>